<gene>
    <name evidence="6" type="ORF">ACFOJ9_28500</name>
</gene>
<dbReference type="Gene3D" id="1.10.443.10">
    <property type="entry name" value="Intergrase catalytic core"/>
    <property type="match status" value="1"/>
</dbReference>
<keyword evidence="3" id="KW-0233">DNA recombination</keyword>
<evidence type="ECO:0000313" key="7">
    <source>
        <dbReference type="Proteomes" id="UP001595648"/>
    </source>
</evidence>
<dbReference type="SUPFAM" id="SSF56349">
    <property type="entry name" value="DNA breaking-rejoining enzymes"/>
    <property type="match status" value="1"/>
</dbReference>
<dbReference type="PANTHER" id="PTHR30629">
    <property type="entry name" value="PROPHAGE INTEGRASE"/>
    <property type="match status" value="1"/>
</dbReference>
<dbReference type="PROSITE" id="PS51898">
    <property type="entry name" value="TYR_RECOMBINASE"/>
    <property type="match status" value="1"/>
</dbReference>
<dbReference type="EMBL" id="JBHRVD010000001">
    <property type="protein sequence ID" value="MFC3325672.1"/>
    <property type="molecule type" value="Genomic_DNA"/>
</dbReference>
<evidence type="ECO:0000259" key="5">
    <source>
        <dbReference type="PROSITE" id="PS51898"/>
    </source>
</evidence>
<dbReference type="InterPro" id="IPR011010">
    <property type="entry name" value="DNA_brk_join_enz"/>
</dbReference>
<dbReference type="Pfam" id="PF00589">
    <property type="entry name" value="Phage_integrase"/>
    <property type="match status" value="1"/>
</dbReference>
<reference evidence="7" key="1">
    <citation type="journal article" date="2019" name="Int. J. Syst. Evol. Microbiol.">
        <title>The Global Catalogue of Microorganisms (GCM) 10K type strain sequencing project: providing services to taxonomists for standard genome sequencing and annotation.</title>
        <authorList>
            <consortium name="The Broad Institute Genomics Platform"/>
            <consortium name="The Broad Institute Genome Sequencing Center for Infectious Disease"/>
            <person name="Wu L."/>
            <person name="Ma J."/>
        </authorList>
    </citation>
    <scope>NUCLEOTIDE SEQUENCE [LARGE SCALE GENOMIC DNA]</scope>
    <source>
        <strain evidence="7">ICMP 19515</strain>
    </source>
</reference>
<feature type="domain" description="Tyr recombinase" evidence="5">
    <location>
        <begin position="287"/>
        <end position="471"/>
    </location>
</feature>
<sequence length="479" mass="53417">MSSVIVEHWQERKSKKLGTSSYRYRRVVKPELRSTLGKGEITIALGSVKGEALAKYRQVHREVEQTLAAAWDELRGINRPMTARELFHETVQRIKALGLNPYRQPTDEDGGEGDDQETRDWIERSAVVDGIAAKYPTDPETDHPIGVSPEDTRLVRMLNTASPKTPAPTIEDAAKLYLKDRFALNEPGPLAKKKDEQRVARAVASIVKALERVPTVASIRREDARKVQGFIRGEVKGKGTVDRYLNDIRAIITHAIQEFDELHGLTNHFTGLPDLAGGRNGGVLPQEERRALTVTELQKMRERIDTKARLPEVTLIWRILEGTGCRLSEVTGLRVEDAVTTGDMPYIDVAWHDERRLKNVMSRRRVPLLGDALVATQAAVKLAGKSLMLFPRFGREGGGTAASAMLMKHVRAITDDPKAVVHSLRRNMKERLMRAGVDKGHQNLILGHTLEGEGERYGGPEARLDVATLAMRKAVLEET</sequence>
<dbReference type="PANTHER" id="PTHR30629:SF2">
    <property type="entry name" value="PROPHAGE INTEGRASE INTS-RELATED"/>
    <property type="match status" value="1"/>
</dbReference>
<evidence type="ECO:0000256" key="4">
    <source>
        <dbReference type="SAM" id="MobiDB-lite"/>
    </source>
</evidence>
<accession>A0ABV7MW55</accession>
<evidence type="ECO:0000313" key="6">
    <source>
        <dbReference type="EMBL" id="MFC3325672.1"/>
    </source>
</evidence>
<organism evidence="6 7">
    <name type="scientific">Mesorhizobium cantuariense</name>
    <dbReference type="NCBI Taxonomy" id="1300275"/>
    <lineage>
        <taxon>Bacteria</taxon>
        <taxon>Pseudomonadati</taxon>
        <taxon>Pseudomonadota</taxon>
        <taxon>Alphaproteobacteria</taxon>
        <taxon>Hyphomicrobiales</taxon>
        <taxon>Phyllobacteriaceae</taxon>
        <taxon>Mesorhizobium</taxon>
    </lineage>
</organism>
<dbReference type="InterPro" id="IPR050808">
    <property type="entry name" value="Phage_Integrase"/>
</dbReference>
<protein>
    <submittedName>
        <fullName evidence="6">Tyrosine-type recombinase/integrase</fullName>
    </submittedName>
</protein>
<evidence type="ECO:0000256" key="1">
    <source>
        <dbReference type="ARBA" id="ARBA00008857"/>
    </source>
</evidence>
<comment type="similarity">
    <text evidence="1">Belongs to the 'phage' integrase family.</text>
</comment>
<feature type="region of interest" description="Disordered" evidence="4">
    <location>
        <begin position="98"/>
        <end position="118"/>
    </location>
</feature>
<keyword evidence="2" id="KW-0229">DNA integration</keyword>
<name>A0ABV7MW55_9HYPH</name>
<keyword evidence="7" id="KW-1185">Reference proteome</keyword>
<dbReference type="InterPro" id="IPR002104">
    <property type="entry name" value="Integrase_catalytic"/>
</dbReference>
<proteinExistence type="inferred from homology"/>
<dbReference type="Proteomes" id="UP001595648">
    <property type="component" value="Unassembled WGS sequence"/>
</dbReference>
<comment type="caution">
    <text evidence="6">The sequence shown here is derived from an EMBL/GenBank/DDBJ whole genome shotgun (WGS) entry which is preliminary data.</text>
</comment>
<evidence type="ECO:0000256" key="2">
    <source>
        <dbReference type="ARBA" id="ARBA00022908"/>
    </source>
</evidence>
<dbReference type="RefSeq" id="WP_378983759.1">
    <property type="nucleotide sequence ID" value="NZ_JBHRVD010000001.1"/>
</dbReference>
<evidence type="ECO:0000256" key="3">
    <source>
        <dbReference type="ARBA" id="ARBA00023172"/>
    </source>
</evidence>
<dbReference type="InterPro" id="IPR013762">
    <property type="entry name" value="Integrase-like_cat_sf"/>
</dbReference>